<sequence length="388" mass="41949">MNDVAELPQGEQPAIHASARRGDALRHRAVALLFGRLFSAVGRQLCEPGKLPTRGIHRVLICRPNHRLGNAVLISPLLAEVEALYPGAEIDLVGGGEAARMLFTNRFQVRRVFCLPRKIARHVWQTIALLQQVRHNSYDLAIDAGNGSQSGRLLLGIVKARFKLGFPDAQANADSLWHSLSWPDHLARRSVFLLRTAYAGKMDRPYEMLNLRLSEDERQQAGKALAAVLAGTQQAVAGRPVVGIFANATGAKRYGEAWWKEFIDALLAAQPNVLIVDVVAEHGQAQLGGDFASYYTRDLRRLASMIANMDGFISADCGVMHLAVASGTPTVGLFSVTSSSKYRPYGCSNTAIDTGGLSATEVGGMVAAWVKQALPAGRQASLLLAPRP</sequence>
<dbReference type="InterPro" id="IPR051199">
    <property type="entry name" value="LPS_LOS_Heptosyltrfase"/>
</dbReference>
<dbReference type="EMBL" id="JBHSMK010000005">
    <property type="protein sequence ID" value="MFC5436849.1"/>
    <property type="molecule type" value="Genomic_DNA"/>
</dbReference>
<evidence type="ECO:0000313" key="4">
    <source>
        <dbReference type="Proteomes" id="UP001596013"/>
    </source>
</evidence>
<evidence type="ECO:0000313" key="3">
    <source>
        <dbReference type="EMBL" id="MFC5436849.1"/>
    </source>
</evidence>
<gene>
    <name evidence="3" type="ORF">ACFPME_09805</name>
</gene>
<keyword evidence="1" id="KW-0328">Glycosyltransferase</keyword>
<keyword evidence="2" id="KW-0808">Transferase</keyword>
<comment type="caution">
    <text evidence="3">The sequence shown here is derived from an EMBL/GenBank/DDBJ whole genome shotgun (WGS) entry which is preliminary data.</text>
</comment>
<reference evidence="4" key="1">
    <citation type="journal article" date="2019" name="Int. J. Syst. Evol. Microbiol.">
        <title>The Global Catalogue of Microorganisms (GCM) 10K type strain sequencing project: providing services to taxonomists for standard genome sequencing and annotation.</title>
        <authorList>
            <consortium name="The Broad Institute Genomics Platform"/>
            <consortium name="The Broad Institute Genome Sequencing Center for Infectious Disease"/>
            <person name="Wu L."/>
            <person name="Ma J."/>
        </authorList>
    </citation>
    <scope>NUCLEOTIDE SEQUENCE [LARGE SCALE GENOMIC DNA]</scope>
    <source>
        <strain evidence="4">JCM 17130</strain>
    </source>
</reference>
<name>A0ABW0JLF9_9GAMM</name>
<dbReference type="RefSeq" id="WP_377304670.1">
    <property type="nucleotide sequence ID" value="NZ_JBHSMK010000005.1"/>
</dbReference>
<dbReference type="Proteomes" id="UP001596013">
    <property type="component" value="Unassembled WGS sequence"/>
</dbReference>
<evidence type="ECO:0000256" key="1">
    <source>
        <dbReference type="ARBA" id="ARBA00022676"/>
    </source>
</evidence>
<dbReference type="PANTHER" id="PTHR30160:SF7">
    <property type="entry name" value="ADP-HEPTOSE--LPS HEPTOSYLTRANSFERASE 2"/>
    <property type="match status" value="1"/>
</dbReference>
<dbReference type="Gene3D" id="3.40.50.2000">
    <property type="entry name" value="Glycogen Phosphorylase B"/>
    <property type="match status" value="2"/>
</dbReference>
<proteinExistence type="predicted"/>
<dbReference type="CDD" id="cd03789">
    <property type="entry name" value="GT9_LPS_heptosyltransferase"/>
    <property type="match status" value="1"/>
</dbReference>
<accession>A0ABW0JLF9</accession>
<keyword evidence="4" id="KW-1185">Reference proteome</keyword>
<organism evidence="3 4">
    <name type="scientific">Rhodanobacter umsongensis</name>
    <dbReference type="NCBI Taxonomy" id="633153"/>
    <lineage>
        <taxon>Bacteria</taxon>
        <taxon>Pseudomonadati</taxon>
        <taxon>Pseudomonadota</taxon>
        <taxon>Gammaproteobacteria</taxon>
        <taxon>Lysobacterales</taxon>
        <taxon>Rhodanobacteraceae</taxon>
        <taxon>Rhodanobacter</taxon>
    </lineage>
</organism>
<protein>
    <submittedName>
        <fullName evidence="3">Glycosyltransferase family 9 protein</fullName>
    </submittedName>
</protein>
<dbReference type="SUPFAM" id="SSF53756">
    <property type="entry name" value="UDP-Glycosyltransferase/glycogen phosphorylase"/>
    <property type="match status" value="1"/>
</dbReference>
<dbReference type="InterPro" id="IPR002201">
    <property type="entry name" value="Glyco_trans_9"/>
</dbReference>
<dbReference type="PANTHER" id="PTHR30160">
    <property type="entry name" value="TETRAACYLDISACCHARIDE 4'-KINASE-RELATED"/>
    <property type="match status" value="1"/>
</dbReference>
<evidence type="ECO:0000256" key="2">
    <source>
        <dbReference type="ARBA" id="ARBA00022679"/>
    </source>
</evidence>
<dbReference type="Pfam" id="PF01075">
    <property type="entry name" value="Glyco_transf_9"/>
    <property type="match status" value="1"/>
</dbReference>